<feature type="transmembrane region" description="Helical" evidence="1">
    <location>
        <begin position="104"/>
        <end position="121"/>
    </location>
</feature>
<organism evidence="2 3">
    <name type="scientific">Microbacterium helvum</name>
    <dbReference type="NCBI Taxonomy" id="2773713"/>
    <lineage>
        <taxon>Bacteria</taxon>
        <taxon>Bacillati</taxon>
        <taxon>Actinomycetota</taxon>
        <taxon>Actinomycetes</taxon>
        <taxon>Micrococcales</taxon>
        <taxon>Microbacteriaceae</taxon>
        <taxon>Microbacterium</taxon>
    </lineage>
</organism>
<accession>A0ABR8NVB4</accession>
<keyword evidence="1" id="KW-0812">Transmembrane</keyword>
<keyword evidence="1" id="KW-0472">Membrane</keyword>
<proteinExistence type="predicted"/>
<name>A0ABR8NVB4_9MICO</name>
<gene>
    <name evidence="2" type="ORF">IF188_19915</name>
</gene>
<comment type="caution">
    <text evidence="2">The sequence shown here is derived from an EMBL/GenBank/DDBJ whole genome shotgun (WGS) entry which is preliminary data.</text>
</comment>
<feature type="transmembrane region" description="Helical" evidence="1">
    <location>
        <begin position="73"/>
        <end position="92"/>
    </location>
</feature>
<dbReference type="EMBL" id="JACXZS010000024">
    <property type="protein sequence ID" value="MBD3943963.1"/>
    <property type="molecule type" value="Genomic_DNA"/>
</dbReference>
<evidence type="ECO:0000256" key="1">
    <source>
        <dbReference type="SAM" id="Phobius"/>
    </source>
</evidence>
<reference evidence="2 3" key="1">
    <citation type="submission" date="2020-09" db="EMBL/GenBank/DDBJ databases">
        <title>Isolation and identification of active actinomycetes.</title>
        <authorList>
            <person name="Li X."/>
        </authorList>
    </citation>
    <scope>NUCLEOTIDE SEQUENCE [LARGE SCALE GENOMIC DNA]</scope>
    <source>
        <strain evidence="2 3">NEAU-LLC</strain>
    </source>
</reference>
<sequence>MTELEAAVRTEIARWAADLTGTDATEAVVSASRRALLVAVPRLQDELDAATAAQAGLSLPVAPTRPPGRAHNVLVIVALLLGMLAPAMVLPARNGTAFDVGDGAIWMGGWALASVICFALAARDQLRSKYLNPRVNGSRAFILFAAIWAVTLVYAVTHWGDVDRYEPLVPIIGTVLLAASTIGMVVLWTHARQVERDYQAQESARAESGEPRDPLKKWWSNVAGRLTPGERGAADRSYRFALAALVDDRIIVAGDAQRLKRRKPPSVWAGSIR</sequence>
<dbReference type="RefSeq" id="WP_191173558.1">
    <property type="nucleotide sequence ID" value="NZ_JACXZS010000024.1"/>
</dbReference>
<feature type="transmembrane region" description="Helical" evidence="1">
    <location>
        <begin position="141"/>
        <end position="159"/>
    </location>
</feature>
<protein>
    <submittedName>
        <fullName evidence="2">Uncharacterized protein</fullName>
    </submittedName>
</protein>
<keyword evidence="3" id="KW-1185">Reference proteome</keyword>
<evidence type="ECO:0000313" key="2">
    <source>
        <dbReference type="EMBL" id="MBD3943963.1"/>
    </source>
</evidence>
<evidence type="ECO:0000313" key="3">
    <source>
        <dbReference type="Proteomes" id="UP000598426"/>
    </source>
</evidence>
<keyword evidence="1" id="KW-1133">Transmembrane helix</keyword>
<dbReference type="Proteomes" id="UP000598426">
    <property type="component" value="Unassembled WGS sequence"/>
</dbReference>
<feature type="transmembrane region" description="Helical" evidence="1">
    <location>
        <begin position="171"/>
        <end position="189"/>
    </location>
</feature>